<feature type="compositionally biased region" description="Polar residues" evidence="1">
    <location>
        <begin position="227"/>
        <end position="244"/>
    </location>
</feature>
<reference evidence="2" key="1">
    <citation type="journal article" date="2021" name="Proc. Natl. Acad. Sci. U.S.A.">
        <title>A Catalog of Tens of Thousands of Viruses from Human Metagenomes Reveals Hidden Associations with Chronic Diseases.</title>
        <authorList>
            <person name="Tisza M.J."/>
            <person name="Buck C.B."/>
        </authorList>
    </citation>
    <scope>NUCLEOTIDE SEQUENCE</scope>
    <source>
        <strain evidence="2">Ctrgt10</strain>
    </source>
</reference>
<dbReference type="EMBL" id="BK014839">
    <property type="protein sequence ID" value="DAD78167.1"/>
    <property type="molecule type" value="Genomic_DNA"/>
</dbReference>
<evidence type="ECO:0000256" key="1">
    <source>
        <dbReference type="SAM" id="MobiDB-lite"/>
    </source>
</evidence>
<evidence type="ECO:0000313" key="2">
    <source>
        <dbReference type="EMBL" id="DAD78167.1"/>
    </source>
</evidence>
<feature type="region of interest" description="Disordered" evidence="1">
    <location>
        <begin position="225"/>
        <end position="256"/>
    </location>
</feature>
<sequence>MAASRNAQKEKDGQTRYQKRPKSKMATSNREYNDIDMNELFRNGILTVNIPVQGETDNYIVTFSFGGFLNKLHDELERTNNQLQLRTVIRAVVNCFNSDNVYVRCNCADFRYRQAYWLSKTDAITGPKENIPSNITNPNNTLGKGCKHIMLCLANTRWCIKVAAVIKNYIEYMDKHLHSMYAKVIYPAIYQKEYEEPVQTSLFDEEPLDSDKDILSKAGIEARKKGQFQSGNKYRFTKTPSKDQLTMDDIEEVSEE</sequence>
<organism evidence="2">
    <name type="scientific">Siphoviridae sp. ctrgt10</name>
    <dbReference type="NCBI Taxonomy" id="2826479"/>
    <lineage>
        <taxon>Viruses</taxon>
        <taxon>Duplodnaviria</taxon>
        <taxon>Heunggongvirae</taxon>
        <taxon>Uroviricota</taxon>
        <taxon>Caudoviricetes</taxon>
    </lineage>
</organism>
<proteinExistence type="predicted"/>
<feature type="region of interest" description="Disordered" evidence="1">
    <location>
        <begin position="1"/>
        <end position="29"/>
    </location>
</feature>
<feature type="compositionally biased region" description="Acidic residues" evidence="1">
    <location>
        <begin position="246"/>
        <end position="256"/>
    </location>
</feature>
<accession>A0A8S5M7U3</accession>
<protein>
    <submittedName>
        <fullName evidence="2">Uncharacterized protein</fullName>
    </submittedName>
</protein>
<name>A0A8S5M7U3_9CAUD</name>